<dbReference type="InterPro" id="IPR005485">
    <property type="entry name" value="Rbsml_uL18_euk_arch"/>
</dbReference>
<dbReference type="GO" id="GO:0022625">
    <property type="term" value="C:cytosolic large ribosomal subunit"/>
    <property type="evidence" value="ECO:0007669"/>
    <property type="project" value="TreeGrafter"/>
</dbReference>
<dbReference type="SUPFAM" id="SSF53137">
    <property type="entry name" value="Translational machinery components"/>
    <property type="match status" value="1"/>
</dbReference>
<dbReference type="GO" id="GO:0006412">
    <property type="term" value="P:translation"/>
    <property type="evidence" value="ECO:0007669"/>
    <property type="project" value="InterPro"/>
</dbReference>
<name>A0A2Z6PV73_TRISU</name>
<protein>
    <recommendedName>
        <fullName evidence="6">Ribosomal protein L5 eukaryotic C-terminal domain-containing protein</fullName>
    </recommendedName>
</protein>
<dbReference type="PANTHER" id="PTHR23410:SF35">
    <property type="entry name" value="LARGE RIBOSOMAL SUBUNIT PROTEIN UL18Y-RELATED"/>
    <property type="match status" value="1"/>
</dbReference>
<dbReference type="GO" id="GO:0003735">
    <property type="term" value="F:structural constituent of ribosome"/>
    <property type="evidence" value="ECO:0007669"/>
    <property type="project" value="InterPro"/>
</dbReference>
<evidence type="ECO:0000256" key="3">
    <source>
        <dbReference type="ARBA" id="ARBA00023274"/>
    </source>
</evidence>
<evidence type="ECO:0000313" key="5">
    <source>
        <dbReference type="Proteomes" id="UP000242715"/>
    </source>
</evidence>
<dbReference type="Gene3D" id="3.30.420.100">
    <property type="match status" value="1"/>
</dbReference>
<evidence type="ECO:0000313" key="4">
    <source>
        <dbReference type="EMBL" id="GAU51087.1"/>
    </source>
</evidence>
<comment type="similarity">
    <text evidence="1">Belongs to the universal ribosomal protein uL18 family.</text>
</comment>
<evidence type="ECO:0008006" key="6">
    <source>
        <dbReference type="Google" id="ProtNLM"/>
    </source>
</evidence>
<dbReference type="GO" id="GO:0000027">
    <property type="term" value="P:ribosomal large subunit assembly"/>
    <property type="evidence" value="ECO:0007669"/>
    <property type="project" value="TreeGrafter"/>
</dbReference>
<dbReference type="PANTHER" id="PTHR23410">
    <property type="entry name" value="RIBOSOMAL PROTEIN L5-RELATED"/>
    <property type="match status" value="1"/>
</dbReference>
<dbReference type="Pfam" id="PF17144">
    <property type="entry name" value="Ribosomal_L5e"/>
    <property type="match status" value="1"/>
</dbReference>
<keyword evidence="3" id="KW-0687">Ribonucleoprotein</keyword>
<keyword evidence="2" id="KW-0689">Ribosomal protein</keyword>
<evidence type="ECO:0000256" key="1">
    <source>
        <dbReference type="ARBA" id="ARBA00007116"/>
    </source>
</evidence>
<keyword evidence="5" id="KW-1185">Reference proteome</keyword>
<dbReference type="EMBL" id="DF974970">
    <property type="protein sequence ID" value="GAU51087.1"/>
    <property type="molecule type" value="Genomic_DNA"/>
</dbReference>
<reference evidence="5" key="1">
    <citation type="journal article" date="2017" name="Front. Plant Sci.">
        <title>Climate Clever Clovers: New Paradigm to Reduce the Environmental Footprint of Ruminants by Breeding Low Methanogenic Forages Utilizing Haplotype Variation.</title>
        <authorList>
            <person name="Kaur P."/>
            <person name="Appels R."/>
            <person name="Bayer P.E."/>
            <person name="Keeble-Gagnere G."/>
            <person name="Wang J."/>
            <person name="Hirakawa H."/>
            <person name="Shirasawa K."/>
            <person name="Vercoe P."/>
            <person name="Stefanova K."/>
            <person name="Durmic Z."/>
            <person name="Nichols P."/>
            <person name="Revell C."/>
            <person name="Isobe S.N."/>
            <person name="Edwards D."/>
            <person name="Erskine W."/>
        </authorList>
    </citation>
    <scope>NUCLEOTIDE SEQUENCE [LARGE SCALE GENOMIC DNA]</scope>
    <source>
        <strain evidence="5">cv. Daliak</strain>
    </source>
</reference>
<dbReference type="AlphaFoldDB" id="A0A2Z6PV73"/>
<accession>A0A2Z6PV73</accession>
<gene>
    <name evidence="4" type="ORF">TSUD_371300</name>
</gene>
<dbReference type="Proteomes" id="UP000242715">
    <property type="component" value="Unassembled WGS sequence"/>
</dbReference>
<proteinExistence type="inferred from homology"/>
<dbReference type="GO" id="GO:0008097">
    <property type="term" value="F:5S rRNA binding"/>
    <property type="evidence" value="ECO:0007669"/>
    <property type="project" value="InterPro"/>
</dbReference>
<dbReference type="OrthoDB" id="1618453at2759"/>
<evidence type="ECO:0000256" key="2">
    <source>
        <dbReference type="ARBA" id="ARBA00022980"/>
    </source>
</evidence>
<sequence>MEVMPLFCVLATAYAHELPQFGLEVGLTNYAAAYCTGLLLARRVLRTLEMDEEGCGSGALSVDESLLDIFAYGCKWMII</sequence>
<organism evidence="4 5">
    <name type="scientific">Trifolium subterraneum</name>
    <name type="common">Subterranean clover</name>
    <dbReference type="NCBI Taxonomy" id="3900"/>
    <lineage>
        <taxon>Eukaryota</taxon>
        <taxon>Viridiplantae</taxon>
        <taxon>Streptophyta</taxon>
        <taxon>Embryophyta</taxon>
        <taxon>Tracheophyta</taxon>
        <taxon>Spermatophyta</taxon>
        <taxon>Magnoliopsida</taxon>
        <taxon>eudicotyledons</taxon>
        <taxon>Gunneridae</taxon>
        <taxon>Pentapetalae</taxon>
        <taxon>rosids</taxon>
        <taxon>fabids</taxon>
        <taxon>Fabales</taxon>
        <taxon>Fabaceae</taxon>
        <taxon>Papilionoideae</taxon>
        <taxon>50 kb inversion clade</taxon>
        <taxon>NPAAA clade</taxon>
        <taxon>Hologalegina</taxon>
        <taxon>IRL clade</taxon>
        <taxon>Trifolieae</taxon>
        <taxon>Trifolium</taxon>
    </lineage>
</organism>